<dbReference type="EMBL" id="CM044707">
    <property type="protein sequence ID" value="KAI5653004.1"/>
    <property type="molecule type" value="Genomic_DNA"/>
</dbReference>
<proteinExistence type="predicted"/>
<organism evidence="1 2">
    <name type="scientific">Catharanthus roseus</name>
    <name type="common">Madagascar periwinkle</name>
    <name type="synonym">Vinca rosea</name>
    <dbReference type="NCBI Taxonomy" id="4058"/>
    <lineage>
        <taxon>Eukaryota</taxon>
        <taxon>Viridiplantae</taxon>
        <taxon>Streptophyta</taxon>
        <taxon>Embryophyta</taxon>
        <taxon>Tracheophyta</taxon>
        <taxon>Spermatophyta</taxon>
        <taxon>Magnoliopsida</taxon>
        <taxon>eudicotyledons</taxon>
        <taxon>Gunneridae</taxon>
        <taxon>Pentapetalae</taxon>
        <taxon>asterids</taxon>
        <taxon>lamiids</taxon>
        <taxon>Gentianales</taxon>
        <taxon>Apocynaceae</taxon>
        <taxon>Rauvolfioideae</taxon>
        <taxon>Vinceae</taxon>
        <taxon>Catharanthinae</taxon>
        <taxon>Catharanthus</taxon>
    </lineage>
</organism>
<dbReference type="Proteomes" id="UP001060085">
    <property type="component" value="Linkage Group LG07"/>
</dbReference>
<reference evidence="2" key="1">
    <citation type="journal article" date="2023" name="Nat. Plants">
        <title>Single-cell RNA sequencing provides a high-resolution roadmap for understanding the multicellular compartmentation of specialized metabolism.</title>
        <authorList>
            <person name="Sun S."/>
            <person name="Shen X."/>
            <person name="Li Y."/>
            <person name="Li Y."/>
            <person name="Wang S."/>
            <person name="Li R."/>
            <person name="Zhang H."/>
            <person name="Shen G."/>
            <person name="Guo B."/>
            <person name="Wei J."/>
            <person name="Xu J."/>
            <person name="St-Pierre B."/>
            <person name="Chen S."/>
            <person name="Sun C."/>
        </authorList>
    </citation>
    <scope>NUCLEOTIDE SEQUENCE [LARGE SCALE GENOMIC DNA]</scope>
</reference>
<sequence length="197" mass="22135">MKVLATVLIIKEEMLTAEATIVVPNSLEEDKVALVTSLIVLDLLSIFLISAMREIELRQKMVLLKDKGVGFNTWSELKGTLSDKFGVGQLERLERSQEIGKSKEKQEIYISSQGIKKEVSMKASLLGKFSMGIIPNFLDLFDGKIHVKKVEKYLCSLIEDLLDKSIRRIVETYSYMIPSFETSVIALKGIGLFETIS</sequence>
<evidence type="ECO:0000313" key="2">
    <source>
        <dbReference type="Proteomes" id="UP001060085"/>
    </source>
</evidence>
<protein>
    <submittedName>
        <fullName evidence="1">Uncharacterized protein</fullName>
    </submittedName>
</protein>
<comment type="caution">
    <text evidence="1">The sequence shown here is derived from an EMBL/GenBank/DDBJ whole genome shotgun (WGS) entry which is preliminary data.</text>
</comment>
<evidence type="ECO:0000313" key="1">
    <source>
        <dbReference type="EMBL" id="KAI5653004.1"/>
    </source>
</evidence>
<gene>
    <name evidence="1" type="ORF">M9H77_30191</name>
</gene>
<name>A0ACB9ZWW6_CATRO</name>
<keyword evidence="2" id="KW-1185">Reference proteome</keyword>
<accession>A0ACB9ZWW6</accession>